<reference evidence="2 3" key="1">
    <citation type="submission" date="2023-07" db="EMBL/GenBank/DDBJ databases">
        <title>Sequencing the genomes of 1000 actinobacteria strains.</title>
        <authorList>
            <person name="Klenk H.-P."/>
        </authorList>
    </citation>
    <scope>NUCLEOTIDE SEQUENCE [LARGE SCALE GENOMIC DNA]</scope>
    <source>
        <strain evidence="2 3">DSM 43749</strain>
    </source>
</reference>
<dbReference type="PANTHER" id="PTHR47691">
    <property type="entry name" value="REGULATOR-RELATED"/>
    <property type="match status" value="1"/>
</dbReference>
<dbReference type="Gene3D" id="3.40.50.300">
    <property type="entry name" value="P-loop containing nucleotide triphosphate hydrolases"/>
    <property type="match status" value="1"/>
</dbReference>
<dbReference type="Proteomes" id="UP001268819">
    <property type="component" value="Unassembled WGS sequence"/>
</dbReference>
<name>A0ABU1PV28_9PSEU</name>
<proteinExistence type="predicted"/>
<dbReference type="SUPFAM" id="SSF48452">
    <property type="entry name" value="TPR-like"/>
    <property type="match status" value="1"/>
</dbReference>
<protein>
    <submittedName>
        <fullName evidence="2">Tetratricopeptide (TPR) repeat protein</fullName>
    </submittedName>
</protein>
<keyword evidence="3" id="KW-1185">Reference proteome</keyword>
<evidence type="ECO:0000313" key="2">
    <source>
        <dbReference type="EMBL" id="MDR6593744.1"/>
    </source>
</evidence>
<dbReference type="InterPro" id="IPR011990">
    <property type="entry name" value="TPR-like_helical_dom_sf"/>
</dbReference>
<feature type="region of interest" description="Disordered" evidence="1">
    <location>
        <begin position="701"/>
        <end position="742"/>
    </location>
</feature>
<gene>
    <name evidence="2" type="ORF">J2S66_002128</name>
</gene>
<dbReference type="SMART" id="SM00028">
    <property type="entry name" value="TPR"/>
    <property type="match status" value="5"/>
</dbReference>
<sequence length="742" mass="79617">MVTPKPTGSDEPGARNTASGTVAGVVQAGVVHGDVHLHAPRPAAPAVPRQLPAAPAAFAGREAELAALDRALTAAPDDGDGAAVVITAIGGAGGIGKTWLALAWAHRNLHRFPDGQLFVDLRGFSPAERPTAPGDAVRGFLTALGVAPDRLPPNLAAQAALYRSLVAGRHVLVVLDNAATSEQVVPLLPGSPTCTVLVTGRTRPASLIDRHGARHLPLDVLAHAEAHALLTRRLGGPRVVAEPDAVDTLIGLCGRHPLALAITARHAATRPHVPLAEFADELDELGLAMLDHDTDPAASLPAVLSWSLRRLADGQRRVFALLGIAPGPDTDLPAATSLGGLPRTETRKVLHALEDASLLDRHPRGRYAMHDLVRAYAAGLADDLAEPVRRAALDRVVDHHLHTGFAAARLLKPHRTPIRLDPPVDGTQPHPLPDHAAALDWLDAHHAHLLAAQRTAAGLERHAVVWQIAWTLHTFHQRRGHRHADLAAWRAAADVADHLPDPAARALAHRLLGRAHAALGQHEQAVLHLHEALAQAERHGNPAQRAHAHNALARVWERRGDDRRALEHARHALDLFRALDQPVWEAEACTAVGWCAARLGDHDTARDHHRAALALHRRHHDPEGEADALDGLGFTDHRTGHHDRAVDHHERALALYRSLGHTTAAAGVLDRLGHPHVALGHRERARAAWREALELYRRQGRDGEAEAVRRRLDDLDRTGPARGDGEVGEEEAGEAPQNGRPA</sequence>
<comment type="caution">
    <text evidence="2">The sequence shown here is derived from an EMBL/GenBank/DDBJ whole genome shotgun (WGS) entry which is preliminary data.</text>
</comment>
<dbReference type="InterPro" id="IPR027417">
    <property type="entry name" value="P-loop_NTPase"/>
</dbReference>
<accession>A0ABU1PV28</accession>
<dbReference type="RefSeq" id="WP_310306714.1">
    <property type="nucleotide sequence ID" value="NZ_BAAAXB010000001.1"/>
</dbReference>
<evidence type="ECO:0000313" key="3">
    <source>
        <dbReference type="Proteomes" id="UP001268819"/>
    </source>
</evidence>
<dbReference type="Gene3D" id="1.25.40.10">
    <property type="entry name" value="Tetratricopeptide repeat domain"/>
    <property type="match status" value="2"/>
</dbReference>
<dbReference type="InterPro" id="IPR019734">
    <property type="entry name" value="TPR_rpt"/>
</dbReference>
<dbReference type="PANTHER" id="PTHR47691:SF3">
    <property type="entry name" value="HTH-TYPE TRANSCRIPTIONAL REGULATOR RV0890C-RELATED"/>
    <property type="match status" value="1"/>
</dbReference>
<dbReference type="EMBL" id="JAVDSG010000001">
    <property type="protein sequence ID" value="MDR6593744.1"/>
    <property type="molecule type" value="Genomic_DNA"/>
</dbReference>
<evidence type="ECO:0000256" key="1">
    <source>
        <dbReference type="SAM" id="MobiDB-lite"/>
    </source>
</evidence>
<feature type="compositionally biased region" description="Basic and acidic residues" evidence="1">
    <location>
        <begin position="701"/>
        <end position="725"/>
    </location>
</feature>
<dbReference type="Pfam" id="PF13424">
    <property type="entry name" value="TPR_12"/>
    <property type="match status" value="1"/>
</dbReference>
<dbReference type="SUPFAM" id="SSF52540">
    <property type="entry name" value="P-loop containing nucleoside triphosphate hydrolases"/>
    <property type="match status" value="1"/>
</dbReference>
<dbReference type="PRINTS" id="PR00364">
    <property type="entry name" value="DISEASERSIST"/>
</dbReference>
<organism evidence="2 3">
    <name type="scientific">Saccharothrix longispora</name>
    <dbReference type="NCBI Taxonomy" id="33920"/>
    <lineage>
        <taxon>Bacteria</taxon>
        <taxon>Bacillati</taxon>
        <taxon>Actinomycetota</taxon>
        <taxon>Actinomycetes</taxon>
        <taxon>Pseudonocardiales</taxon>
        <taxon>Pseudonocardiaceae</taxon>
        <taxon>Saccharothrix</taxon>
    </lineage>
</organism>